<keyword evidence="2" id="KW-0963">Cytoplasm</keyword>
<keyword evidence="4" id="KW-0687">Ribonucleoprotein</keyword>
<dbReference type="PANTHER" id="PTHR17453">
    <property type="entry name" value="SIGNAL RECOGNITION PARTICLE 19 KD PROTEIN"/>
    <property type="match status" value="1"/>
</dbReference>
<evidence type="ECO:0000313" key="6">
    <source>
        <dbReference type="Proteomes" id="UP000219813"/>
    </source>
</evidence>
<protein>
    <submittedName>
        <fullName evidence="5">Signal recognition particle subunit SRP19, putative</fullName>
    </submittedName>
</protein>
<dbReference type="Pfam" id="PF01922">
    <property type="entry name" value="SRP19"/>
    <property type="match status" value="1"/>
</dbReference>
<organism evidence="5 6">
    <name type="scientific">Plasmodium malariae</name>
    <dbReference type="NCBI Taxonomy" id="5858"/>
    <lineage>
        <taxon>Eukaryota</taxon>
        <taxon>Sar</taxon>
        <taxon>Alveolata</taxon>
        <taxon>Apicomplexa</taxon>
        <taxon>Aconoidasida</taxon>
        <taxon>Haemosporida</taxon>
        <taxon>Plasmodiidae</taxon>
        <taxon>Plasmodium</taxon>
        <taxon>Plasmodium (Plasmodium)</taxon>
    </lineage>
</organism>
<dbReference type="Gene3D" id="3.30.56.30">
    <property type="entry name" value="Signal recognition particle, SRP19-like subunit"/>
    <property type="match status" value="1"/>
</dbReference>
<dbReference type="PANTHER" id="PTHR17453:SF0">
    <property type="entry name" value="SIGNAL RECOGNITION PARTICLE 19 KDA PROTEIN"/>
    <property type="match status" value="1"/>
</dbReference>
<dbReference type="GO" id="GO:0006617">
    <property type="term" value="P:SRP-dependent cotranslational protein targeting to membrane, signal sequence recognition"/>
    <property type="evidence" value="ECO:0007669"/>
    <property type="project" value="TreeGrafter"/>
</dbReference>
<dbReference type="VEuPathDB" id="PlasmoDB:PmUG01_14051100"/>
<dbReference type="SUPFAM" id="SSF69695">
    <property type="entry name" value="SRP19"/>
    <property type="match status" value="1"/>
</dbReference>
<sequence length="146" mass="17016">MINPEVTNVNDDARDFSRWKIIYPNYLNKKKKVKEGRRINLKYCVVDPSVDDIALACKELNIPCIVEKNKYYPRDWLVEGRIRIKMPDTENKTLSKFALMKEIGLKLQTVKANVDANVVVNSNSLTKKKKKKKKTRMKTKICQTIN</sequence>
<evidence type="ECO:0000256" key="3">
    <source>
        <dbReference type="ARBA" id="ARBA00023135"/>
    </source>
</evidence>
<dbReference type="OMA" id="QMERWIC"/>
<dbReference type="GO" id="GO:0008312">
    <property type="term" value="F:7S RNA binding"/>
    <property type="evidence" value="ECO:0007669"/>
    <property type="project" value="InterPro"/>
</dbReference>
<comment type="subcellular location">
    <subcellularLocation>
        <location evidence="1">Cytoplasm</location>
    </subcellularLocation>
</comment>
<accession>A0A1D3TER5</accession>
<dbReference type="InterPro" id="IPR036521">
    <property type="entry name" value="SRP19-like_sf"/>
</dbReference>
<dbReference type="EMBL" id="LT594635">
    <property type="protein sequence ID" value="SCP03453.1"/>
    <property type="molecule type" value="Genomic_DNA"/>
</dbReference>
<dbReference type="AlphaFoldDB" id="A0A1D3TER5"/>
<dbReference type="OrthoDB" id="2190947at2759"/>
<dbReference type="KEGG" id="pmal:PMUG01_14051100"/>
<dbReference type="GeneID" id="39871822"/>
<gene>
    <name evidence="5" type="primary">SRP19</name>
    <name evidence="5" type="ORF">PMUG01_14051100</name>
</gene>
<reference evidence="5 6" key="1">
    <citation type="submission" date="2016-06" db="EMBL/GenBank/DDBJ databases">
        <authorList>
            <consortium name="Pathogen Informatics"/>
        </authorList>
    </citation>
    <scope>NUCLEOTIDE SEQUENCE [LARGE SCALE GENOMIC DNA]</scope>
</reference>
<evidence type="ECO:0000313" key="5">
    <source>
        <dbReference type="EMBL" id="SCP03453.1"/>
    </source>
</evidence>
<keyword evidence="3" id="KW-0733">Signal recognition particle</keyword>
<evidence type="ECO:0000256" key="4">
    <source>
        <dbReference type="ARBA" id="ARBA00023274"/>
    </source>
</evidence>
<keyword evidence="6" id="KW-1185">Reference proteome</keyword>
<dbReference type="RefSeq" id="XP_028864406.1">
    <property type="nucleotide sequence ID" value="XM_029008081.1"/>
</dbReference>
<evidence type="ECO:0000256" key="2">
    <source>
        <dbReference type="ARBA" id="ARBA00022490"/>
    </source>
</evidence>
<dbReference type="Proteomes" id="UP000219813">
    <property type="component" value="Chromosome 14"/>
</dbReference>
<name>A0A1D3TER5_PLAMA</name>
<dbReference type="GO" id="GO:0005786">
    <property type="term" value="C:signal recognition particle, endoplasmic reticulum targeting"/>
    <property type="evidence" value="ECO:0007669"/>
    <property type="project" value="UniProtKB-KW"/>
</dbReference>
<proteinExistence type="predicted"/>
<dbReference type="InterPro" id="IPR002778">
    <property type="entry name" value="Signal_recog_particle_SRP19"/>
</dbReference>
<evidence type="ECO:0000256" key="1">
    <source>
        <dbReference type="ARBA" id="ARBA00004496"/>
    </source>
</evidence>